<protein>
    <submittedName>
        <fullName evidence="1">Uncharacterized protein</fullName>
    </submittedName>
</protein>
<evidence type="ECO:0000313" key="2">
    <source>
        <dbReference type="Proteomes" id="UP000283509"/>
    </source>
</evidence>
<dbReference type="EMBL" id="QCYY01002737">
    <property type="protein sequence ID" value="ROT67918.1"/>
    <property type="molecule type" value="Genomic_DNA"/>
</dbReference>
<reference evidence="1 2" key="1">
    <citation type="submission" date="2018-04" db="EMBL/GenBank/DDBJ databases">
        <authorList>
            <person name="Zhang X."/>
            <person name="Yuan J."/>
            <person name="Li F."/>
            <person name="Xiang J."/>
        </authorList>
    </citation>
    <scope>NUCLEOTIDE SEQUENCE [LARGE SCALE GENOMIC DNA]</scope>
    <source>
        <tissue evidence="1">Muscle</tissue>
    </source>
</reference>
<gene>
    <name evidence="1" type="ORF">C7M84_013954</name>
</gene>
<sequence>MGRRSRNRGRHRGQGDASGKWKVGWGSILGSALCKRRLSHWLREQCLSASDWLRARSLQSEAEEWKMALWPQSTRSGRPNMFSLVVICALVATSYGDPSPMMSFPGLPQEVDFDNLGDVGYEPTIKPLNVTSGFVSVEQIPSNPYGFSEKVEQVSITPGAAAGSVRSAADL</sequence>
<dbReference type="OrthoDB" id="6345900at2759"/>
<reference evidence="1 2" key="2">
    <citation type="submission" date="2019-01" db="EMBL/GenBank/DDBJ databases">
        <title>The decoding of complex shrimp genome reveals the adaptation for benthos swimmer, frequently molting mechanism and breeding impact on genome.</title>
        <authorList>
            <person name="Sun Y."/>
            <person name="Gao Y."/>
            <person name="Yu Y."/>
        </authorList>
    </citation>
    <scope>NUCLEOTIDE SEQUENCE [LARGE SCALE GENOMIC DNA]</scope>
    <source>
        <tissue evidence="1">Muscle</tissue>
    </source>
</reference>
<accession>A0A3R7M012</accession>
<evidence type="ECO:0000313" key="1">
    <source>
        <dbReference type="EMBL" id="ROT67918.1"/>
    </source>
</evidence>
<dbReference type="Proteomes" id="UP000283509">
    <property type="component" value="Unassembled WGS sequence"/>
</dbReference>
<organism evidence="1 2">
    <name type="scientific">Penaeus vannamei</name>
    <name type="common">Whiteleg shrimp</name>
    <name type="synonym">Litopenaeus vannamei</name>
    <dbReference type="NCBI Taxonomy" id="6689"/>
    <lineage>
        <taxon>Eukaryota</taxon>
        <taxon>Metazoa</taxon>
        <taxon>Ecdysozoa</taxon>
        <taxon>Arthropoda</taxon>
        <taxon>Crustacea</taxon>
        <taxon>Multicrustacea</taxon>
        <taxon>Malacostraca</taxon>
        <taxon>Eumalacostraca</taxon>
        <taxon>Eucarida</taxon>
        <taxon>Decapoda</taxon>
        <taxon>Dendrobranchiata</taxon>
        <taxon>Penaeoidea</taxon>
        <taxon>Penaeidae</taxon>
        <taxon>Penaeus</taxon>
    </lineage>
</organism>
<comment type="caution">
    <text evidence="1">The sequence shown here is derived from an EMBL/GenBank/DDBJ whole genome shotgun (WGS) entry which is preliminary data.</text>
</comment>
<dbReference type="AlphaFoldDB" id="A0A3R7M012"/>
<proteinExistence type="predicted"/>
<name>A0A3R7M012_PENVA</name>
<keyword evidence="2" id="KW-1185">Reference proteome</keyword>